<name>A0A1D6QIY9_MAIZE</name>
<dbReference type="EMBL" id="CM000780">
    <property type="protein sequence ID" value="AQK57767.1"/>
    <property type="molecule type" value="Genomic_DNA"/>
</dbReference>
<proteinExistence type="predicted"/>
<reference evidence="1" key="1">
    <citation type="submission" date="2015-12" db="EMBL/GenBank/DDBJ databases">
        <title>Update maize B73 reference genome by single molecule sequencing technologies.</title>
        <authorList>
            <consortium name="Maize Genome Sequencing Project"/>
            <person name="Ware D."/>
        </authorList>
    </citation>
    <scope>NUCLEOTIDE SEQUENCE</scope>
    <source>
        <tissue evidence="1">Seedling</tissue>
    </source>
</reference>
<organism evidence="1">
    <name type="scientific">Zea mays</name>
    <name type="common">Maize</name>
    <dbReference type="NCBI Taxonomy" id="4577"/>
    <lineage>
        <taxon>Eukaryota</taxon>
        <taxon>Viridiplantae</taxon>
        <taxon>Streptophyta</taxon>
        <taxon>Embryophyta</taxon>
        <taxon>Tracheophyta</taxon>
        <taxon>Spermatophyta</taxon>
        <taxon>Magnoliopsida</taxon>
        <taxon>Liliopsida</taxon>
        <taxon>Poales</taxon>
        <taxon>Poaceae</taxon>
        <taxon>PACMAD clade</taxon>
        <taxon>Panicoideae</taxon>
        <taxon>Andropogonodae</taxon>
        <taxon>Andropogoneae</taxon>
        <taxon>Tripsacinae</taxon>
        <taxon>Zea</taxon>
    </lineage>
</organism>
<feature type="non-terminal residue" evidence="1">
    <location>
        <position position="77"/>
    </location>
</feature>
<protein>
    <submittedName>
        <fullName evidence="1">Uncharacterized protein</fullName>
    </submittedName>
</protein>
<accession>A0A1D6QIY9</accession>
<sequence>MLERNNSPSWPRFSGIISLVCLPFSCLCKRCLHSDSLSSEHKMCEEGMFFCSLCEAEVLKSSKHCRVCDKCVDCCLT</sequence>
<dbReference type="AlphaFoldDB" id="A0A1D6QIY9"/>
<evidence type="ECO:0000313" key="1">
    <source>
        <dbReference type="EMBL" id="AQK57767.1"/>
    </source>
</evidence>
<gene>
    <name evidence="1" type="ORF">ZEAMMB73_Zm00001d052699</name>
</gene>